<dbReference type="GO" id="GO:0020037">
    <property type="term" value="F:heme binding"/>
    <property type="evidence" value="ECO:0007669"/>
    <property type="project" value="InterPro"/>
</dbReference>
<keyword evidence="10 13" id="KW-0408">Iron</keyword>
<evidence type="ECO:0000256" key="8">
    <source>
        <dbReference type="ARBA" id="ARBA00022848"/>
    </source>
</evidence>
<evidence type="ECO:0000256" key="12">
    <source>
        <dbReference type="ARBA" id="ARBA00023136"/>
    </source>
</evidence>
<keyword evidence="9 14" id="KW-0560">Oxidoreductase</keyword>
<evidence type="ECO:0000256" key="13">
    <source>
        <dbReference type="PIRSR" id="PIRSR602401-1"/>
    </source>
</evidence>
<evidence type="ECO:0000313" key="16">
    <source>
        <dbReference type="Proteomes" id="UP001195483"/>
    </source>
</evidence>
<evidence type="ECO:0000256" key="11">
    <source>
        <dbReference type="ARBA" id="ARBA00023033"/>
    </source>
</evidence>
<evidence type="ECO:0000256" key="6">
    <source>
        <dbReference type="ARBA" id="ARBA00022723"/>
    </source>
</evidence>
<keyword evidence="6 13" id="KW-0479">Metal-binding</keyword>
<dbReference type="InterPro" id="IPR017972">
    <property type="entry name" value="Cyt_P450_CS"/>
</dbReference>
<dbReference type="SUPFAM" id="SSF48264">
    <property type="entry name" value="Cytochrome P450"/>
    <property type="match status" value="1"/>
</dbReference>
<evidence type="ECO:0000256" key="9">
    <source>
        <dbReference type="ARBA" id="ARBA00023002"/>
    </source>
</evidence>
<dbReference type="FunFam" id="1.10.630.10:FF:000238">
    <property type="entry name" value="Cytochrome P450 2A6"/>
    <property type="match status" value="1"/>
</dbReference>
<keyword evidence="5 13" id="KW-0349">Heme</keyword>
<dbReference type="PRINTS" id="PR00385">
    <property type="entry name" value="P450"/>
</dbReference>
<dbReference type="GO" id="GO:0005789">
    <property type="term" value="C:endoplasmic reticulum membrane"/>
    <property type="evidence" value="ECO:0007669"/>
    <property type="project" value="UniProtKB-SubCell"/>
</dbReference>
<comment type="similarity">
    <text evidence="4 14">Belongs to the cytochrome P450 family.</text>
</comment>
<evidence type="ECO:0000256" key="4">
    <source>
        <dbReference type="ARBA" id="ARBA00010617"/>
    </source>
</evidence>
<dbReference type="PANTHER" id="PTHR24289:SF20">
    <property type="entry name" value="STEROID 17-ALPHA-HYDROXYLASE_17,20 LYASE"/>
    <property type="match status" value="1"/>
</dbReference>
<keyword evidence="7" id="KW-0256">Endoplasmic reticulum</keyword>
<evidence type="ECO:0008006" key="17">
    <source>
        <dbReference type="Google" id="ProtNLM"/>
    </source>
</evidence>
<keyword evidence="11 14" id="KW-0503">Monooxygenase</keyword>
<evidence type="ECO:0000256" key="2">
    <source>
        <dbReference type="ARBA" id="ARBA00004174"/>
    </source>
</evidence>
<dbReference type="EMBL" id="JAEAOA010002205">
    <property type="protein sequence ID" value="KAK3601389.1"/>
    <property type="molecule type" value="Genomic_DNA"/>
</dbReference>
<evidence type="ECO:0000256" key="10">
    <source>
        <dbReference type="ARBA" id="ARBA00023004"/>
    </source>
</evidence>
<dbReference type="GO" id="GO:0042446">
    <property type="term" value="P:hormone biosynthetic process"/>
    <property type="evidence" value="ECO:0007669"/>
    <property type="project" value="TreeGrafter"/>
</dbReference>
<dbReference type="PROSITE" id="PS00086">
    <property type="entry name" value="CYTOCHROME_P450"/>
    <property type="match status" value="1"/>
</dbReference>
<reference evidence="15" key="2">
    <citation type="journal article" date="2021" name="Genome Biol. Evol.">
        <title>Developing a high-quality reference genome for a parasitic bivalve with doubly uniparental inheritance (Bivalvia: Unionida).</title>
        <authorList>
            <person name="Smith C.H."/>
        </authorList>
    </citation>
    <scope>NUCLEOTIDE SEQUENCE</scope>
    <source>
        <strain evidence="15">CHS0354</strain>
        <tissue evidence="15">Mantle</tissue>
    </source>
</reference>
<accession>A0AAE0T0E2</accession>
<dbReference type="Pfam" id="PF00067">
    <property type="entry name" value="p450"/>
    <property type="match status" value="1"/>
</dbReference>
<feature type="binding site" description="axial binding residue" evidence="13">
    <location>
        <position position="304"/>
    </location>
    <ligand>
        <name>heme</name>
        <dbReference type="ChEBI" id="CHEBI:30413"/>
    </ligand>
    <ligandPart>
        <name>Fe</name>
        <dbReference type="ChEBI" id="CHEBI:18248"/>
    </ligandPart>
</feature>
<protein>
    <recommendedName>
        <fullName evidence="17">Cytochrome P450</fullName>
    </recommendedName>
</protein>
<evidence type="ECO:0000313" key="15">
    <source>
        <dbReference type="EMBL" id="KAK3601389.1"/>
    </source>
</evidence>
<dbReference type="Proteomes" id="UP001195483">
    <property type="component" value="Unassembled WGS sequence"/>
</dbReference>
<dbReference type="GO" id="GO:0042448">
    <property type="term" value="P:progesterone metabolic process"/>
    <property type="evidence" value="ECO:0007669"/>
    <property type="project" value="TreeGrafter"/>
</dbReference>
<dbReference type="InterPro" id="IPR002401">
    <property type="entry name" value="Cyt_P450_E_grp-I"/>
</dbReference>
<evidence type="ECO:0000256" key="14">
    <source>
        <dbReference type="RuleBase" id="RU000461"/>
    </source>
</evidence>
<sequence>MQGKELEKRVHTAVDMVTEVLIKEVEPFDPKWHFSSMFFSILCALCFGTSYEFDDPIMQKAMKTLDDLTSLSGSFFLLEDFIPPLRKCPVGKYKTFLRLVNDLIHDFLGKEFYRHVESHDPENLRDFTDFLIQARKAAEDEDDESVLDSLTDDHLIQSLSDIFFAGVDTTRATLRWVFLYLAACPDLQEKIQKEVDGIVGRDRLPRLYDRPNLPYTEAFLYEVMRLSTAAPIGVPRQAVCDTKIGEYDVPKGTMVIINYWALNHDPKNWEDVDQFKPDRYLTNDGELGPKPDHWLPFSAGPRVCLGESVARPELHLLLASLMQRFTVRFPEGAQADFTPLNGIGVNYPKDQKLVIKPRN</sequence>
<dbReference type="PRINTS" id="PR00463">
    <property type="entry name" value="EP450I"/>
</dbReference>
<keyword evidence="8" id="KW-0492">Microsome</keyword>
<comment type="caution">
    <text evidence="15">The sequence shown here is derived from an EMBL/GenBank/DDBJ whole genome shotgun (WGS) entry which is preliminary data.</text>
</comment>
<dbReference type="InterPro" id="IPR001128">
    <property type="entry name" value="Cyt_P450"/>
</dbReference>
<organism evidence="15 16">
    <name type="scientific">Potamilus streckersoni</name>
    <dbReference type="NCBI Taxonomy" id="2493646"/>
    <lineage>
        <taxon>Eukaryota</taxon>
        <taxon>Metazoa</taxon>
        <taxon>Spiralia</taxon>
        <taxon>Lophotrochozoa</taxon>
        <taxon>Mollusca</taxon>
        <taxon>Bivalvia</taxon>
        <taxon>Autobranchia</taxon>
        <taxon>Heteroconchia</taxon>
        <taxon>Palaeoheterodonta</taxon>
        <taxon>Unionida</taxon>
        <taxon>Unionoidea</taxon>
        <taxon>Unionidae</taxon>
        <taxon>Ambleminae</taxon>
        <taxon>Lampsilini</taxon>
        <taxon>Potamilus</taxon>
    </lineage>
</organism>
<dbReference type="PANTHER" id="PTHR24289">
    <property type="entry name" value="STEROID 17-ALPHA-HYDROXYLASE/17,20 LYASE"/>
    <property type="match status" value="1"/>
</dbReference>
<dbReference type="Gene3D" id="1.10.630.10">
    <property type="entry name" value="Cytochrome P450"/>
    <property type="match status" value="1"/>
</dbReference>
<comment type="cofactor">
    <cofactor evidence="1 13">
        <name>heme</name>
        <dbReference type="ChEBI" id="CHEBI:30413"/>
    </cofactor>
</comment>
<dbReference type="InterPro" id="IPR036396">
    <property type="entry name" value="Cyt_P450_sf"/>
</dbReference>
<dbReference type="GO" id="GO:0005506">
    <property type="term" value="F:iron ion binding"/>
    <property type="evidence" value="ECO:0007669"/>
    <property type="project" value="InterPro"/>
</dbReference>
<dbReference type="GO" id="GO:0004508">
    <property type="term" value="F:steroid 17-alpha-monooxygenase activity"/>
    <property type="evidence" value="ECO:0007669"/>
    <property type="project" value="TreeGrafter"/>
</dbReference>
<reference evidence="15" key="3">
    <citation type="submission" date="2023-05" db="EMBL/GenBank/DDBJ databases">
        <authorList>
            <person name="Smith C.H."/>
        </authorList>
    </citation>
    <scope>NUCLEOTIDE SEQUENCE</scope>
    <source>
        <strain evidence="15">CHS0354</strain>
        <tissue evidence="15">Mantle</tissue>
    </source>
</reference>
<evidence type="ECO:0000256" key="1">
    <source>
        <dbReference type="ARBA" id="ARBA00001971"/>
    </source>
</evidence>
<name>A0AAE0T0E2_9BIVA</name>
<evidence type="ECO:0000256" key="3">
    <source>
        <dbReference type="ARBA" id="ARBA00004406"/>
    </source>
</evidence>
<gene>
    <name evidence="15" type="ORF">CHS0354_037705</name>
</gene>
<evidence type="ECO:0000256" key="7">
    <source>
        <dbReference type="ARBA" id="ARBA00022824"/>
    </source>
</evidence>
<keyword evidence="12" id="KW-0472">Membrane</keyword>
<proteinExistence type="inferred from homology"/>
<keyword evidence="16" id="KW-1185">Reference proteome</keyword>
<reference evidence="15" key="1">
    <citation type="journal article" date="2021" name="Genome Biol. Evol.">
        <title>A High-Quality Reference Genome for a Parasitic Bivalve with Doubly Uniparental Inheritance (Bivalvia: Unionida).</title>
        <authorList>
            <person name="Smith C.H."/>
        </authorList>
    </citation>
    <scope>NUCLEOTIDE SEQUENCE</scope>
    <source>
        <strain evidence="15">CHS0354</strain>
    </source>
</reference>
<evidence type="ECO:0000256" key="5">
    <source>
        <dbReference type="ARBA" id="ARBA00022617"/>
    </source>
</evidence>
<comment type="subcellular location">
    <subcellularLocation>
        <location evidence="3">Endoplasmic reticulum membrane</location>
        <topology evidence="3">Peripheral membrane protein</topology>
    </subcellularLocation>
    <subcellularLocation>
        <location evidence="2">Microsome membrane</location>
        <topology evidence="2">Peripheral membrane protein</topology>
    </subcellularLocation>
</comment>
<dbReference type="AlphaFoldDB" id="A0AAE0T0E2"/>